<keyword evidence="2" id="KW-0812">Transmembrane</keyword>
<feature type="signal peptide" evidence="3">
    <location>
        <begin position="1"/>
        <end position="27"/>
    </location>
</feature>
<evidence type="ECO:0008006" key="6">
    <source>
        <dbReference type="Google" id="ProtNLM"/>
    </source>
</evidence>
<accession>A0A919J5D1</accession>
<dbReference type="RefSeq" id="WP_203817454.1">
    <property type="nucleotide sequence ID" value="NZ_BAAABP010000039.1"/>
</dbReference>
<organism evidence="4 5">
    <name type="scientific">Paractinoplanes ferrugineus</name>
    <dbReference type="NCBI Taxonomy" id="113564"/>
    <lineage>
        <taxon>Bacteria</taxon>
        <taxon>Bacillati</taxon>
        <taxon>Actinomycetota</taxon>
        <taxon>Actinomycetes</taxon>
        <taxon>Micromonosporales</taxon>
        <taxon>Micromonosporaceae</taxon>
        <taxon>Paractinoplanes</taxon>
    </lineage>
</organism>
<name>A0A919J5D1_9ACTN</name>
<proteinExistence type="predicted"/>
<keyword evidence="2" id="KW-1133">Transmembrane helix</keyword>
<evidence type="ECO:0000313" key="4">
    <source>
        <dbReference type="EMBL" id="GIE10896.1"/>
    </source>
</evidence>
<evidence type="ECO:0000313" key="5">
    <source>
        <dbReference type="Proteomes" id="UP000598174"/>
    </source>
</evidence>
<feature type="region of interest" description="Disordered" evidence="1">
    <location>
        <begin position="24"/>
        <end position="66"/>
    </location>
</feature>
<feature type="region of interest" description="Disordered" evidence="1">
    <location>
        <begin position="327"/>
        <end position="353"/>
    </location>
</feature>
<comment type="caution">
    <text evidence="4">The sequence shown here is derived from an EMBL/GenBank/DDBJ whole genome shotgun (WGS) entry which is preliminary data.</text>
</comment>
<reference evidence="4" key="1">
    <citation type="submission" date="2021-01" db="EMBL/GenBank/DDBJ databases">
        <title>Whole genome shotgun sequence of Actinoplanes ferrugineus NBRC 15555.</title>
        <authorList>
            <person name="Komaki H."/>
            <person name="Tamura T."/>
        </authorList>
    </citation>
    <scope>NUCLEOTIDE SEQUENCE</scope>
    <source>
        <strain evidence="4">NBRC 15555</strain>
    </source>
</reference>
<gene>
    <name evidence="4" type="ORF">Afe05nite_27360</name>
</gene>
<dbReference type="EMBL" id="BOMM01000022">
    <property type="protein sequence ID" value="GIE10896.1"/>
    <property type="molecule type" value="Genomic_DNA"/>
</dbReference>
<dbReference type="AlphaFoldDB" id="A0A919J5D1"/>
<evidence type="ECO:0000256" key="3">
    <source>
        <dbReference type="SAM" id="SignalP"/>
    </source>
</evidence>
<keyword evidence="2" id="KW-0472">Membrane</keyword>
<sequence>MRTLAQRAASLVAAVAVLAGPASPAAAEPVPHPGTGSTTSATVPHPGTGGSADFSVSTSAEPVSPDADGVVRTQLTIANNGSHPLAVKVRSVRVRPLDDGQAELTDRSDPTWSPGVTVTPSLQLAAHSYRSVPVVITVPPTVLPDIYLLGFVAEAQPVEPSAAVRIYHRIGALVSLQLAGARQRHLTLSVQPNRFITIGSTFDGAYDMVNVGEAAAMARDQVALDNELTHEGVATVHTGDGMRLLPAGTARHVEFHYRVRGFFLYARPQAQVMYGNGTGTLQTLTAGGDALLVIPWLTLILLGLVALVLTAYLVWLRRRRAARRRAAELTGGRHRAKGRRPRDDDRTETAWAG</sequence>
<feature type="transmembrane region" description="Helical" evidence="2">
    <location>
        <begin position="293"/>
        <end position="315"/>
    </location>
</feature>
<feature type="chain" id="PRO_5038008516" description="DUF916 domain-containing protein" evidence="3">
    <location>
        <begin position="28"/>
        <end position="353"/>
    </location>
</feature>
<feature type="compositionally biased region" description="Basic and acidic residues" evidence="1">
    <location>
        <begin position="341"/>
        <end position="353"/>
    </location>
</feature>
<keyword evidence="5" id="KW-1185">Reference proteome</keyword>
<protein>
    <recommendedName>
        <fullName evidence="6">DUF916 domain-containing protein</fullName>
    </recommendedName>
</protein>
<dbReference type="Proteomes" id="UP000598174">
    <property type="component" value="Unassembled WGS sequence"/>
</dbReference>
<evidence type="ECO:0000256" key="1">
    <source>
        <dbReference type="SAM" id="MobiDB-lite"/>
    </source>
</evidence>
<evidence type="ECO:0000256" key="2">
    <source>
        <dbReference type="SAM" id="Phobius"/>
    </source>
</evidence>
<keyword evidence="3" id="KW-0732">Signal</keyword>